<feature type="compositionally biased region" description="Basic and acidic residues" evidence="2">
    <location>
        <begin position="1"/>
        <end position="18"/>
    </location>
</feature>
<organism evidence="3 4">
    <name type="scientific">Discina gigas</name>
    <dbReference type="NCBI Taxonomy" id="1032678"/>
    <lineage>
        <taxon>Eukaryota</taxon>
        <taxon>Fungi</taxon>
        <taxon>Dikarya</taxon>
        <taxon>Ascomycota</taxon>
        <taxon>Pezizomycotina</taxon>
        <taxon>Pezizomycetes</taxon>
        <taxon>Pezizales</taxon>
        <taxon>Discinaceae</taxon>
        <taxon>Discina</taxon>
    </lineage>
</organism>
<evidence type="ECO:0000256" key="1">
    <source>
        <dbReference type="SAM" id="Coils"/>
    </source>
</evidence>
<evidence type="ECO:0000256" key="2">
    <source>
        <dbReference type="SAM" id="MobiDB-lite"/>
    </source>
</evidence>
<feature type="coiled-coil region" evidence="1">
    <location>
        <begin position="182"/>
        <end position="209"/>
    </location>
</feature>
<feature type="region of interest" description="Disordered" evidence="2">
    <location>
        <begin position="1"/>
        <end position="107"/>
    </location>
</feature>
<evidence type="ECO:0000313" key="4">
    <source>
        <dbReference type="Proteomes" id="UP001447188"/>
    </source>
</evidence>
<feature type="region of interest" description="Disordered" evidence="2">
    <location>
        <begin position="160"/>
        <end position="181"/>
    </location>
</feature>
<evidence type="ECO:0000313" key="3">
    <source>
        <dbReference type="EMBL" id="KAL0636232.1"/>
    </source>
</evidence>
<protein>
    <submittedName>
        <fullName evidence="3">Uncharacterized protein</fullName>
    </submittedName>
</protein>
<keyword evidence="4" id="KW-1185">Reference proteome</keyword>
<dbReference type="EMBL" id="JBBBZM010000054">
    <property type="protein sequence ID" value="KAL0636232.1"/>
    <property type="molecule type" value="Genomic_DNA"/>
</dbReference>
<accession>A0ABR3GJX3</accession>
<name>A0ABR3GJX3_9PEZI</name>
<reference evidence="3 4" key="1">
    <citation type="submission" date="2024-02" db="EMBL/GenBank/DDBJ databases">
        <title>Discinaceae phylogenomics.</title>
        <authorList>
            <person name="Dirks A.C."/>
            <person name="James T.Y."/>
        </authorList>
    </citation>
    <scope>NUCLEOTIDE SEQUENCE [LARGE SCALE GENOMIC DNA]</scope>
    <source>
        <strain evidence="3 4">ACD0624</strain>
    </source>
</reference>
<sequence length="278" mass="31249">MDDVRFDTHQSRYEHDNDSPIPKSHVTSARQGTKGKKKLVEGKKNKGTSISEDASDSSSSGDSDGAIDNISVARSSATTLGKRKTPPEELVNPAQRPRKRKGKGKEIDIDIDALVDATVAAFNHDKDTATVDLTSAAPIRLAKKRKGNFVTPKDKGITKVAKSQSSSADKMELCTPDTSPRGKEAAEEIKKLKNQIVELKLRDKQSTEKILEAKTNFEFLFDQVEKLTNRDEEWKEMKTEITDRIRPLASLLKIINDYFHIDPEKDEDYIYWKNMLED</sequence>
<feature type="compositionally biased region" description="Low complexity" evidence="2">
    <location>
        <begin position="47"/>
        <end position="68"/>
    </location>
</feature>
<dbReference type="Proteomes" id="UP001447188">
    <property type="component" value="Unassembled WGS sequence"/>
</dbReference>
<keyword evidence="1" id="KW-0175">Coiled coil</keyword>
<comment type="caution">
    <text evidence="3">The sequence shown here is derived from an EMBL/GenBank/DDBJ whole genome shotgun (WGS) entry which is preliminary data.</text>
</comment>
<gene>
    <name evidence="3" type="ORF">Q9L58_004793</name>
</gene>
<proteinExistence type="predicted"/>